<evidence type="ECO:0000313" key="1">
    <source>
        <dbReference type="EMBL" id="KAI4869582.1"/>
    </source>
</evidence>
<dbReference type="Proteomes" id="UP001497700">
    <property type="component" value="Unassembled WGS sequence"/>
</dbReference>
<reference evidence="1 2" key="1">
    <citation type="journal article" date="2022" name="New Phytol.">
        <title>Ecological generalism drives hyperdiversity of secondary metabolite gene clusters in xylarialean endophytes.</title>
        <authorList>
            <person name="Franco M.E.E."/>
            <person name="Wisecaver J.H."/>
            <person name="Arnold A.E."/>
            <person name="Ju Y.M."/>
            <person name="Slot J.C."/>
            <person name="Ahrendt S."/>
            <person name="Moore L.P."/>
            <person name="Eastman K.E."/>
            <person name="Scott K."/>
            <person name="Konkel Z."/>
            <person name="Mondo S.J."/>
            <person name="Kuo A."/>
            <person name="Hayes R.D."/>
            <person name="Haridas S."/>
            <person name="Andreopoulos B."/>
            <person name="Riley R."/>
            <person name="LaButti K."/>
            <person name="Pangilinan J."/>
            <person name="Lipzen A."/>
            <person name="Amirebrahimi M."/>
            <person name="Yan J."/>
            <person name="Adam C."/>
            <person name="Keymanesh K."/>
            <person name="Ng V."/>
            <person name="Louie K."/>
            <person name="Northen T."/>
            <person name="Drula E."/>
            <person name="Henrissat B."/>
            <person name="Hsieh H.M."/>
            <person name="Youens-Clark K."/>
            <person name="Lutzoni F."/>
            <person name="Miadlikowska J."/>
            <person name="Eastwood D.C."/>
            <person name="Hamelin R.C."/>
            <person name="Grigoriev I.V."/>
            <person name="U'Ren J.M."/>
        </authorList>
    </citation>
    <scope>NUCLEOTIDE SEQUENCE [LARGE SCALE GENOMIC DNA]</scope>
    <source>
        <strain evidence="1 2">CBS 119005</strain>
    </source>
</reference>
<evidence type="ECO:0000313" key="2">
    <source>
        <dbReference type="Proteomes" id="UP001497700"/>
    </source>
</evidence>
<proteinExistence type="predicted"/>
<keyword evidence="2" id="KW-1185">Reference proteome</keyword>
<gene>
    <name evidence="1" type="ORF">F4820DRAFT_383767</name>
</gene>
<accession>A0ACB9ZDX9</accession>
<protein>
    <submittedName>
        <fullName evidence="1">Uncharacterized protein</fullName>
    </submittedName>
</protein>
<organism evidence="1 2">
    <name type="scientific">Hypoxylon rubiginosum</name>
    <dbReference type="NCBI Taxonomy" id="110542"/>
    <lineage>
        <taxon>Eukaryota</taxon>
        <taxon>Fungi</taxon>
        <taxon>Dikarya</taxon>
        <taxon>Ascomycota</taxon>
        <taxon>Pezizomycotina</taxon>
        <taxon>Sordariomycetes</taxon>
        <taxon>Xylariomycetidae</taxon>
        <taxon>Xylariales</taxon>
        <taxon>Hypoxylaceae</taxon>
        <taxon>Hypoxylon</taxon>
    </lineage>
</organism>
<dbReference type="EMBL" id="MU393429">
    <property type="protein sequence ID" value="KAI4869582.1"/>
    <property type="molecule type" value="Genomic_DNA"/>
</dbReference>
<sequence>MASAQSVISNLALRLMRRSKTSRSIGNIGKRIHLNSQIYTRPIARRHGGFITQARFNQPFMLSLPNNSGPEQPTASIGMEWEDLSSERKIQWLLNNAGDSKWGWVVYRSCYKPEFDTAWESVKSVTEETARQRVATSDAPDIADKMDWVFVEDRENLDGASREKLKRRFRVWARAENPGWNVDEEKYGRGSRYTFFIQVDEAALRSIATGDGRPYVNIVRGWEDAATAEGADGEDWMKIQTDALNLGFYVELNNDEASYTVYTPPDGICSWYE</sequence>
<name>A0ACB9ZDX9_9PEZI</name>
<comment type="caution">
    <text evidence="1">The sequence shown here is derived from an EMBL/GenBank/DDBJ whole genome shotgun (WGS) entry which is preliminary data.</text>
</comment>